<dbReference type="PANTHER" id="PTHR30146:SF109">
    <property type="entry name" value="HTH-TYPE TRANSCRIPTIONAL REGULATOR GALS"/>
    <property type="match status" value="1"/>
</dbReference>
<dbReference type="Pfam" id="PF13377">
    <property type="entry name" value="Peripla_BP_3"/>
    <property type="match status" value="1"/>
</dbReference>
<evidence type="ECO:0000259" key="4">
    <source>
        <dbReference type="Pfam" id="PF13377"/>
    </source>
</evidence>
<dbReference type="Proteomes" id="UP001185737">
    <property type="component" value="Unassembled WGS sequence"/>
</dbReference>
<dbReference type="RefSeq" id="WP_317568745.1">
    <property type="nucleotide sequence ID" value="NZ_JAWLKA010000007.1"/>
</dbReference>
<name>A0ABU4CEW1_RHOJO</name>
<dbReference type="InterPro" id="IPR046335">
    <property type="entry name" value="LacI/GalR-like_sensor"/>
</dbReference>
<keyword evidence="3" id="KW-0804">Transcription</keyword>
<organism evidence="5 6">
    <name type="scientific">Rhodococcus jostii</name>
    <dbReference type="NCBI Taxonomy" id="132919"/>
    <lineage>
        <taxon>Bacteria</taxon>
        <taxon>Bacillati</taxon>
        <taxon>Actinomycetota</taxon>
        <taxon>Actinomycetes</taxon>
        <taxon>Mycobacteriales</taxon>
        <taxon>Nocardiaceae</taxon>
        <taxon>Rhodococcus</taxon>
    </lineage>
</organism>
<dbReference type="SUPFAM" id="SSF53822">
    <property type="entry name" value="Periplasmic binding protein-like I"/>
    <property type="match status" value="1"/>
</dbReference>
<keyword evidence="1" id="KW-0805">Transcription regulation</keyword>
<dbReference type="EMBL" id="JAWLKA010000007">
    <property type="protein sequence ID" value="MDV6281798.1"/>
    <property type="molecule type" value="Genomic_DNA"/>
</dbReference>
<evidence type="ECO:0000313" key="6">
    <source>
        <dbReference type="Proteomes" id="UP001185737"/>
    </source>
</evidence>
<sequence>MRPTAVVCANDLFALGLSTSESAPGWVPDVLAIVGYEDLAAAVALSPVRQPRWQLGRTAATLLVREEQEADDEHEQVLVCAELVVRRTKRTVPVLVHLCSLSG</sequence>
<evidence type="ECO:0000256" key="2">
    <source>
        <dbReference type="ARBA" id="ARBA00023125"/>
    </source>
</evidence>
<protein>
    <submittedName>
        <fullName evidence="5">Substrate-binding domain-containing protein</fullName>
    </submittedName>
</protein>
<dbReference type="Gene3D" id="3.40.50.2300">
    <property type="match status" value="2"/>
</dbReference>
<dbReference type="PANTHER" id="PTHR30146">
    <property type="entry name" value="LACI-RELATED TRANSCRIPTIONAL REPRESSOR"/>
    <property type="match status" value="1"/>
</dbReference>
<evidence type="ECO:0000313" key="5">
    <source>
        <dbReference type="EMBL" id="MDV6281798.1"/>
    </source>
</evidence>
<reference evidence="5 6" key="1">
    <citation type="submission" date="2023-10" db="EMBL/GenBank/DDBJ databases">
        <title>Development of a sustainable strategy for remediation of hydrocarbon-contaminated territories based on the waste exchange concept.</title>
        <authorList>
            <person name="Krivoruchko A."/>
        </authorList>
    </citation>
    <scope>NUCLEOTIDE SEQUENCE [LARGE SCALE GENOMIC DNA]</scope>
    <source>
        <strain evidence="5 6">IEGM 60</strain>
    </source>
</reference>
<evidence type="ECO:0000256" key="1">
    <source>
        <dbReference type="ARBA" id="ARBA00023015"/>
    </source>
</evidence>
<evidence type="ECO:0000256" key="3">
    <source>
        <dbReference type="ARBA" id="ARBA00023163"/>
    </source>
</evidence>
<accession>A0ABU4CEW1</accession>
<comment type="caution">
    <text evidence="5">The sequence shown here is derived from an EMBL/GenBank/DDBJ whole genome shotgun (WGS) entry which is preliminary data.</text>
</comment>
<gene>
    <name evidence="5" type="ORF">R3Q59_14910</name>
</gene>
<keyword evidence="6" id="KW-1185">Reference proteome</keyword>
<keyword evidence="2" id="KW-0238">DNA-binding</keyword>
<proteinExistence type="predicted"/>
<feature type="domain" description="Transcriptional regulator LacI/GalR-like sensor" evidence="4">
    <location>
        <begin position="2"/>
        <end position="88"/>
    </location>
</feature>
<dbReference type="InterPro" id="IPR028082">
    <property type="entry name" value="Peripla_BP_I"/>
</dbReference>